<dbReference type="PANTHER" id="PTHR46880:SF9">
    <property type="entry name" value="ZINC FINGER PROTEIN 862"/>
    <property type="match status" value="1"/>
</dbReference>
<organism evidence="2 3">
    <name type="scientific">Pristionchus mayeri</name>
    <dbReference type="NCBI Taxonomy" id="1317129"/>
    <lineage>
        <taxon>Eukaryota</taxon>
        <taxon>Metazoa</taxon>
        <taxon>Ecdysozoa</taxon>
        <taxon>Nematoda</taxon>
        <taxon>Chromadorea</taxon>
        <taxon>Rhabditida</taxon>
        <taxon>Rhabditina</taxon>
        <taxon>Diplogasteromorpha</taxon>
        <taxon>Diplogasteroidea</taxon>
        <taxon>Neodiplogasteridae</taxon>
        <taxon>Pristionchus</taxon>
    </lineage>
</organism>
<gene>
    <name evidence="2" type="ORF">PMAYCL1PPCAC_18190</name>
</gene>
<protein>
    <submittedName>
        <fullName evidence="2">Uncharacterized protein</fullName>
    </submittedName>
</protein>
<dbReference type="EMBL" id="BTRK01000004">
    <property type="protein sequence ID" value="GMR47995.1"/>
    <property type="molecule type" value="Genomic_DNA"/>
</dbReference>
<dbReference type="AlphaFoldDB" id="A0AAN5CPE7"/>
<feature type="non-terminal residue" evidence="2">
    <location>
        <position position="560"/>
    </location>
</feature>
<reference evidence="3" key="1">
    <citation type="submission" date="2022-10" db="EMBL/GenBank/DDBJ databases">
        <title>Genome assembly of Pristionchus species.</title>
        <authorList>
            <person name="Yoshida K."/>
            <person name="Sommer R.J."/>
        </authorList>
    </citation>
    <scope>NUCLEOTIDE SEQUENCE [LARGE SCALE GENOMIC DNA]</scope>
    <source>
        <strain evidence="3">RS5460</strain>
    </source>
</reference>
<name>A0AAN5CPE7_9BILA</name>
<accession>A0AAN5CPE7</accession>
<sequence length="560" mass="63737">MLYISTIINEYPRHLFYAAIYLQTGESGGSIYKAIIDRFTKDKWISHLDNYLTSITSDGAPAMISPDVGAGGRLVKRIAQYRKEIGTRPGIPITIPHLHCTSHRVELALAEAFEELAEKNNMHVGWNEAITAVINQVAAFYSNKASKRLESLRKTAEDQQLSGSLDAVLRISRNFEARWVASSLKTRKAFTRMLKIIWDNLMEYDNDLTQLTSISQKAQRNLAFRAKTFLLIFKDIKFYAYLTFEIQILECVEFLSLETQRVDGTVIDFPRPFSEFEKCINAVTEDPFKRYIPQIRESKKEKKSKPAQEIPFMRNVLVVDGSTSAVPLHKHKNGILAIYGNPSPSLHSLRFRLDFTKDPNPASTTVSLAKDTFFDYLHPLPASRSRTPTPDKNKDAAAYQREQDRQAAEAQAELDTNKALDSTLYKKVLNSKLALLHKSTRKALGTAIINQMKSKIHDEILVQAELFTVRKLLFDRPTDAQEEANNKASRKQLIETFNMNADFVELDIDVLRKDFDAEVSEETKNELRSAQTDITLFHTALKDKACYGKQLGMMIERLII</sequence>
<comment type="caution">
    <text evidence="2">The sequence shown here is derived from an EMBL/GenBank/DDBJ whole genome shotgun (WGS) entry which is preliminary data.</text>
</comment>
<dbReference type="Proteomes" id="UP001328107">
    <property type="component" value="Unassembled WGS sequence"/>
</dbReference>
<feature type="compositionally biased region" description="Basic and acidic residues" evidence="1">
    <location>
        <begin position="389"/>
        <end position="406"/>
    </location>
</feature>
<dbReference type="PANTHER" id="PTHR46880">
    <property type="entry name" value="RAS-ASSOCIATING DOMAIN-CONTAINING PROTEIN"/>
    <property type="match status" value="1"/>
</dbReference>
<evidence type="ECO:0000313" key="3">
    <source>
        <dbReference type="Proteomes" id="UP001328107"/>
    </source>
</evidence>
<keyword evidence="3" id="KW-1185">Reference proteome</keyword>
<evidence type="ECO:0000313" key="2">
    <source>
        <dbReference type="EMBL" id="GMR47995.1"/>
    </source>
</evidence>
<evidence type="ECO:0000256" key="1">
    <source>
        <dbReference type="SAM" id="MobiDB-lite"/>
    </source>
</evidence>
<feature type="region of interest" description="Disordered" evidence="1">
    <location>
        <begin position="380"/>
        <end position="406"/>
    </location>
</feature>
<proteinExistence type="predicted"/>